<gene>
    <name evidence="1" type="ORF">A7U60_g6709</name>
</gene>
<reference evidence="1" key="1">
    <citation type="submission" date="2016-06" db="EMBL/GenBank/DDBJ databases">
        <title>Draft Genome sequence of the fungus Inonotus baumii.</title>
        <authorList>
            <person name="Zhu H."/>
            <person name="Lin W."/>
        </authorList>
    </citation>
    <scope>NUCLEOTIDE SEQUENCE</scope>
    <source>
        <strain evidence="1">821</strain>
    </source>
</reference>
<dbReference type="AlphaFoldDB" id="A0A9Q5HUD9"/>
<dbReference type="Proteomes" id="UP000757232">
    <property type="component" value="Unassembled WGS sequence"/>
</dbReference>
<comment type="caution">
    <text evidence="1">The sequence shown here is derived from an EMBL/GenBank/DDBJ whole genome shotgun (WGS) entry which is preliminary data.</text>
</comment>
<protein>
    <submittedName>
        <fullName evidence="1">Uncharacterized protein</fullName>
    </submittedName>
</protein>
<organism evidence="1 2">
    <name type="scientific">Sanghuangporus baumii</name>
    <name type="common">Phellinus baumii</name>
    <dbReference type="NCBI Taxonomy" id="108892"/>
    <lineage>
        <taxon>Eukaryota</taxon>
        <taxon>Fungi</taxon>
        <taxon>Dikarya</taxon>
        <taxon>Basidiomycota</taxon>
        <taxon>Agaricomycotina</taxon>
        <taxon>Agaricomycetes</taxon>
        <taxon>Hymenochaetales</taxon>
        <taxon>Hymenochaetaceae</taxon>
        <taxon>Sanghuangporus</taxon>
    </lineage>
</organism>
<accession>A0A9Q5HUD9</accession>
<evidence type="ECO:0000313" key="1">
    <source>
        <dbReference type="EMBL" id="OCB86121.1"/>
    </source>
</evidence>
<sequence length="278" mass="31230">MISTRILICENVEQLASKVDNWGENNYRSPIYEGLPRTNLAGEKLLGDPADRFCIPDIAIHIDGCPVIILEAASSWAPKDLKKRAHDWFLCKSVRVVILIQVEGSGRNYGYKQHDPSVQELPLQAFKDCHIGDGVYRIEGEDRIFVGDLSCVTSTVLFRTSPESYDNGGVENADLTTDEEIARINAVLDPSFRMFRKELKLPDHRSVHHAQHPKDFRPLQAGGHFQEVRYVVQQRTGSCRSDREGFAENGTESSSLDWLISITIGSLEVQPVLSITEH</sequence>
<evidence type="ECO:0000313" key="2">
    <source>
        <dbReference type="Proteomes" id="UP000757232"/>
    </source>
</evidence>
<dbReference type="EMBL" id="LNZH02000204">
    <property type="protein sequence ID" value="OCB86121.1"/>
    <property type="molecule type" value="Genomic_DNA"/>
</dbReference>
<keyword evidence="2" id="KW-1185">Reference proteome</keyword>
<name>A0A9Q5HUD9_SANBA</name>
<proteinExistence type="predicted"/>